<dbReference type="GO" id="GO:0042597">
    <property type="term" value="C:periplasmic space"/>
    <property type="evidence" value="ECO:0007669"/>
    <property type="project" value="UniProtKB-SubCell"/>
</dbReference>
<keyword evidence="4" id="KW-1003">Cell membrane</keyword>
<evidence type="ECO:0000256" key="4">
    <source>
        <dbReference type="ARBA" id="ARBA00022475"/>
    </source>
</evidence>
<dbReference type="InterPro" id="IPR045584">
    <property type="entry name" value="Pilin-like"/>
</dbReference>
<dbReference type="STRING" id="695939.SAMN00790413_06656"/>
<dbReference type="NCBIfam" id="TIGR02532">
    <property type="entry name" value="IV_pilin_GFxxxE"/>
    <property type="match status" value="1"/>
</dbReference>
<dbReference type="EMBL" id="FWWU01000002">
    <property type="protein sequence ID" value="SMB78431.1"/>
    <property type="molecule type" value="Genomic_DNA"/>
</dbReference>
<evidence type="ECO:0000256" key="5">
    <source>
        <dbReference type="ARBA" id="ARBA00022481"/>
    </source>
</evidence>
<evidence type="ECO:0000256" key="8">
    <source>
        <dbReference type="ARBA" id="ARBA00022764"/>
    </source>
</evidence>
<keyword evidence="9 12" id="KW-1133">Transmembrane helix</keyword>
<evidence type="ECO:0000256" key="6">
    <source>
        <dbReference type="ARBA" id="ARBA00022519"/>
    </source>
</evidence>
<keyword evidence="8" id="KW-0574">Periplasm</keyword>
<protein>
    <submittedName>
        <fullName evidence="14">Prepilin-type N-terminal cleavage/methylation domain-containing protein</fullName>
    </submittedName>
</protein>
<dbReference type="Pfam" id="PF12019">
    <property type="entry name" value="GspH"/>
    <property type="match status" value="1"/>
</dbReference>
<dbReference type="GO" id="GO:0015628">
    <property type="term" value="P:protein secretion by the type II secretion system"/>
    <property type="evidence" value="ECO:0007669"/>
    <property type="project" value="InterPro"/>
</dbReference>
<comment type="subcellular location">
    <subcellularLocation>
        <location evidence="2">Cell inner membrane</location>
        <topology evidence="2">Single-pass membrane protein</topology>
    </subcellularLocation>
    <subcellularLocation>
        <location evidence="1">Cell outer membrane</location>
        <topology evidence="1">Single-pass membrane protein</topology>
    </subcellularLocation>
    <subcellularLocation>
        <location evidence="3">Periplasm</location>
    </subcellularLocation>
</comment>
<name>A0A1W1UC92_9DEIO</name>
<dbReference type="SUPFAM" id="SSF54523">
    <property type="entry name" value="Pili subunits"/>
    <property type="match status" value="1"/>
</dbReference>
<evidence type="ECO:0000313" key="14">
    <source>
        <dbReference type="EMBL" id="SMB78431.1"/>
    </source>
</evidence>
<dbReference type="RefSeq" id="WP_084045224.1">
    <property type="nucleotide sequence ID" value="NZ_FWWU01000002.1"/>
</dbReference>
<keyword evidence="5" id="KW-0488">Methylation</keyword>
<keyword evidence="15" id="KW-1185">Reference proteome</keyword>
<keyword evidence="10 12" id="KW-0472">Membrane</keyword>
<evidence type="ECO:0000256" key="10">
    <source>
        <dbReference type="ARBA" id="ARBA00023136"/>
    </source>
</evidence>
<dbReference type="Proteomes" id="UP000192582">
    <property type="component" value="Unassembled WGS sequence"/>
</dbReference>
<dbReference type="GO" id="GO:0015627">
    <property type="term" value="C:type II protein secretion system complex"/>
    <property type="evidence" value="ECO:0007669"/>
    <property type="project" value="InterPro"/>
</dbReference>
<dbReference type="GO" id="GO:0009279">
    <property type="term" value="C:cell outer membrane"/>
    <property type="evidence" value="ECO:0007669"/>
    <property type="project" value="UniProtKB-SubCell"/>
</dbReference>
<evidence type="ECO:0000256" key="3">
    <source>
        <dbReference type="ARBA" id="ARBA00004418"/>
    </source>
</evidence>
<organism evidence="14 15">
    <name type="scientific">Deinococcus hopiensis KR-140</name>
    <dbReference type="NCBI Taxonomy" id="695939"/>
    <lineage>
        <taxon>Bacteria</taxon>
        <taxon>Thermotogati</taxon>
        <taxon>Deinococcota</taxon>
        <taxon>Deinococci</taxon>
        <taxon>Deinococcales</taxon>
        <taxon>Deinococcaceae</taxon>
        <taxon>Deinococcus</taxon>
    </lineage>
</organism>
<keyword evidence="7 12" id="KW-0812">Transmembrane</keyword>
<evidence type="ECO:0000256" key="2">
    <source>
        <dbReference type="ARBA" id="ARBA00004377"/>
    </source>
</evidence>
<proteinExistence type="predicted"/>
<dbReference type="AlphaFoldDB" id="A0A1W1UC92"/>
<evidence type="ECO:0000259" key="13">
    <source>
        <dbReference type="Pfam" id="PF12019"/>
    </source>
</evidence>
<dbReference type="InterPro" id="IPR012902">
    <property type="entry name" value="N_methyl_site"/>
</dbReference>
<reference evidence="14 15" key="1">
    <citation type="submission" date="2017-04" db="EMBL/GenBank/DDBJ databases">
        <authorList>
            <person name="Afonso C.L."/>
            <person name="Miller P.J."/>
            <person name="Scott M.A."/>
            <person name="Spackman E."/>
            <person name="Goraichik I."/>
            <person name="Dimitrov K.M."/>
            <person name="Suarez D.L."/>
            <person name="Swayne D.E."/>
        </authorList>
    </citation>
    <scope>NUCLEOTIDE SEQUENCE [LARGE SCALE GENOMIC DNA]</scope>
    <source>
        <strain evidence="14 15">KR-140</strain>
    </source>
</reference>
<dbReference type="PANTHER" id="PTHR30093">
    <property type="entry name" value="GENERAL SECRETION PATHWAY PROTEIN G"/>
    <property type="match status" value="1"/>
</dbReference>
<dbReference type="Gene3D" id="3.30.700.10">
    <property type="entry name" value="Glycoprotein, Type 4 Pilin"/>
    <property type="match status" value="1"/>
</dbReference>
<dbReference type="PROSITE" id="PS00409">
    <property type="entry name" value="PROKAR_NTER_METHYL"/>
    <property type="match status" value="1"/>
</dbReference>
<dbReference type="Pfam" id="PF07963">
    <property type="entry name" value="N_methyl"/>
    <property type="match status" value="1"/>
</dbReference>
<evidence type="ECO:0000256" key="1">
    <source>
        <dbReference type="ARBA" id="ARBA00004203"/>
    </source>
</evidence>
<dbReference type="GO" id="GO:0005886">
    <property type="term" value="C:plasma membrane"/>
    <property type="evidence" value="ECO:0007669"/>
    <property type="project" value="UniProtKB-SubCell"/>
</dbReference>
<evidence type="ECO:0000313" key="15">
    <source>
        <dbReference type="Proteomes" id="UP000192582"/>
    </source>
</evidence>
<evidence type="ECO:0000256" key="12">
    <source>
        <dbReference type="SAM" id="Phobius"/>
    </source>
</evidence>
<dbReference type="InterPro" id="IPR022346">
    <property type="entry name" value="T2SS_GspH"/>
</dbReference>
<keyword evidence="11" id="KW-0998">Cell outer membrane</keyword>
<feature type="domain" description="General secretion pathway GspH" evidence="13">
    <location>
        <begin position="54"/>
        <end position="157"/>
    </location>
</feature>
<evidence type="ECO:0000256" key="7">
    <source>
        <dbReference type="ARBA" id="ARBA00022692"/>
    </source>
</evidence>
<accession>A0A1W1UC92</accession>
<gene>
    <name evidence="14" type="ORF">SAMN00790413_06656</name>
</gene>
<sequence>MESAVEVFRRKVSPQSGFTLIELIVVIAILGILMSIGLPAYQRYLSGLRVAQSAEQLARDVNKVRENAQRSNTCWGLAYKSSTQYERIRYSTPNCSDTPAEAAKSIISVLDGTLLSTSGTLTEVKFRPPYGTGDGTAVTFVITSGGNSSIGKVLRVSGVMGKVIVK</sequence>
<evidence type="ECO:0000256" key="9">
    <source>
        <dbReference type="ARBA" id="ARBA00022989"/>
    </source>
</evidence>
<keyword evidence="6" id="KW-0997">Cell inner membrane</keyword>
<evidence type="ECO:0000256" key="11">
    <source>
        <dbReference type="ARBA" id="ARBA00023237"/>
    </source>
</evidence>
<feature type="transmembrane region" description="Helical" evidence="12">
    <location>
        <begin position="20"/>
        <end position="41"/>
    </location>
</feature>